<dbReference type="InterPro" id="IPR003838">
    <property type="entry name" value="ABC3_permease_C"/>
</dbReference>
<comment type="subcellular location">
    <subcellularLocation>
        <location evidence="1">Cell membrane</location>
        <topology evidence="1">Multi-pass membrane protein</topology>
    </subcellularLocation>
</comment>
<evidence type="ECO:0000256" key="6">
    <source>
        <dbReference type="ARBA" id="ARBA00023136"/>
    </source>
</evidence>
<dbReference type="InterPro" id="IPR025857">
    <property type="entry name" value="MacB_PCD"/>
</dbReference>
<feature type="domain" description="ABC3 transporter permease C-terminal" evidence="8">
    <location>
        <begin position="289"/>
        <end position="410"/>
    </location>
</feature>
<comment type="caution">
    <text evidence="10">The sequence shown here is derived from an EMBL/GenBank/DDBJ whole genome shotgun (WGS) entry which is preliminary data.</text>
</comment>
<feature type="domain" description="MacB-like periplasmic core" evidence="9">
    <location>
        <begin position="32"/>
        <end position="168"/>
    </location>
</feature>
<proteinExistence type="inferred from homology"/>
<keyword evidence="6 7" id="KW-0472">Membrane</keyword>
<dbReference type="PANTHER" id="PTHR30489:SF0">
    <property type="entry name" value="LIPOPROTEIN-RELEASING SYSTEM TRANSMEMBRANE PROTEIN LOLE"/>
    <property type="match status" value="1"/>
</dbReference>
<dbReference type="GO" id="GO:0098797">
    <property type="term" value="C:plasma membrane protein complex"/>
    <property type="evidence" value="ECO:0007669"/>
    <property type="project" value="TreeGrafter"/>
</dbReference>
<evidence type="ECO:0000256" key="3">
    <source>
        <dbReference type="ARBA" id="ARBA00022475"/>
    </source>
</evidence>
<evidence type="ECO:0000256" key="1">
    <source>
        <dbReference type="ARBA" id="ARBA00004651"/>
    </source>
</evidence>
<dbReference type="RefSeq" id="WP_303681328.1">
    <property type="nucleotide sequence ID" value="NZ_LVWG01000023.1"/>
</dbReference>
<evidence type="ECO:0000259" key="8">
    <source>
        <dbReference type="Pfam" id="PF02687"/>
    </source>
</evidence>
<dbReference type="AlphaFoldDB" id="A0A165LW39"/>
<keyword evidence="3" id="KW-1003">Cell membrane</keyword>
<dbReference type="Pfam" id="PF12704">
    <property type="entry name" value="MacB_PCD"/>
    <property type="match status" value="1"/>
</dbReference>
<reference evidence="10 11" key="1">
    <citation type="submission" date="2016-03" db="EMBL/GenBank/DDBJ databases">
        <title>Speciation and ecological success in dimly lit waters: horizontal gene transfer in a green sulfur bacteria bloom unveiled by metagenomic assembly.</title>
        <authorList>
            <person name="Llorens-Mares T."/>
            <person name="Liu Z."/>
            <person name="Allen L.Z."/>
            <person name="Rusch D.B."/>
            <person name="Craig M.T."/>
            <person name="Dupont C.L."/>
            <person name="Bryant D.A."/>
            <person name="Casamayor E.O."/>
        </authorList>
    </citation>
    <scope>NUCLEOTIDE SEQUENCE [LARGE SCALE GENOMIC DNA]</scope>
    <source>
        <strain evidence="10">CIII</strain>
    </source>
</reference>
<evidence type="ECO:0000256" key="5">
    <source>
        <dbReference type="ARBA" id="ARBA00022989"/>
    </source>
</evidence>
<keyword evidence="5 7" id="KW-1133">Transmembrane helix</keyword>
<dbReference type="PANTHER" id="PTHR30489">
    <property type="entry name" value="LIPOPROTEIN-RELEASING SYSTEM TRANSMEMBRANE PROTEIN LOLE"/>
    <property type="match status" value="1"/>
</dbReference>
<evidence type="ECO:0000256" key="4">
    <source>
        <dbReference type="ARBA" id="ARBA00022692"/>
    </source>
</evidence>
<name>A0A165LW39_PELLU</name>
<feature type="transmembrane region" description="Helical" evidence="7">
    <location>
        <begin position="387"/>
        <end position="406"/>
    </location>
</feature>
<keyword evidence="4 7" id="KW-0812">Transmembrane</keyword>
<dbReference type="InterPro" id="IPR051447">
    <property type="entry name" value="Lipoprotein-release_system"/>
</dbReference>
<protein>
    <submittedName>
        <fullName evidence="10">ABC transporter permease</fullName>
    </submittedName>
</protein>
<evidence type="ECO:0000259" key="9">
    <source>
        <dbReference type="Pfam" id="PF12704"/>
    </source>
</evidence>
<dbReference type="GO" id="GO:0044874">
    <property type="term" value="P:lipoprotein localization to outer membrane"/>
    <property type="evidence" value="ECO:0007669"/>
    <property type="project" value="TreeGrafter"/>
</dbReference>
<evidence type="ECO:0000313" key="10">
    <source>
        <dbReference type="EMBL" id="KZK74502.1"/>
    </source>
</evidence>
<evidence type="ECO:0000256" key="7">
    <source>
        <dbReference type="SAM" id="Phobius"/>
    </source>
</evidence>
<dbReference type="Pfam" id="PF02687">
    <property type="entry name" value="FtsX"/>
    <property type="match status" value="1"/>
</dbReference>
<evidence type="ECO:0000256" key="2">
    <source>
        <dbReference type="ARBA" id="ARBA00005236"/>
    </source>
</evidence>
<gene>
    <name evidence="10" type="ORF">A3K90_05100</name>
</gene>
<dbReference type="Proteomes" id="UP000076481">
    <property type="component" value="Unassembled WGS sequence"/>
</dbReference>
<evidence type="ECO:0000313" key="11">
    <source>
        <dbReference type="Proteomes" id="UP000076481"/>
    </source>
</evidence>
<comment type="similarity">
    <text evidence="2">Belongs to the ABC-4 integral membrane protein family. LolC/E subfamily.</text>
</comment>
<dbReference type="EMBL" id="LVWG01000023">
    <property type="protein sequence ID" value="KZK74502.1"/>
    <property type="molecule type" value="Genomic_DNA"/>
</dbReference>
<accession>A0A165LW39</accession>
<sequence length="423" mass="46048">MKKAGTTLPPALWIARRFSFARKRFRVINIISSISLLGIIIGVSTLLVVMSVLNGFQKLARDMFLSIDSPVQLVSKEGRPMPYDQSLLSALRQVDAVGSAEPFHEGDAILVAGGVSELVRLKGLSEPAGRRLETLTAASRPYFTSGSISVGELLAYRTRIMAGDQVRLFSPELISLGLESLSEPYLMPALRIPEPGISSLFSLQKLFDDRYVLAPMDLASSVLLIPKGECSGIDIRAREGVGHLRLNRELSRWLRHREGGGTLELQTLESRYRDIFAVMELEKWVSFGVLMLIVLVASLSLTGALAMTAIDKQEDLFSLRCLGFEGSGLQSIFMLQGALTGIAGTLAGSGLAWIICFLQERFGMVQLPSKSAFIIDAYPVEMVAGDFLIVGLASIGLCLLVSILPARKAALMAERRSRDLLSS</sequence>
<feature type="transmembrane region" description="Helical" evidence="7">
    <location>
        <begin position="331"/>
        <end position="355"/>
    </location>
</feature>
<feature type="transmembrane region" description="Helical" evidence="7">
    <location>
        <begin position="284"/>
        <end position="310"/>
    </location>
</feature>
<feature type="transmembrane region" description="Helical" evidence="7">
    <location>
        <begin position="27"/>
        <end position="53"/>
    </location>
</feature>
<organism evidence="10 11">
    <name type="scientific">Pelodictyon luteolum</name>
    <dbReference type="NCBI Taxonomy" id="1100"/>
    <lineage>
        <taxon>Bacteria</taxon>
        <taxon>Pseudomonadati</taxon>
        <taxon>Chlorobiota</taxon>
        <taxon>Chlorobiia</taxon>
        <taxon>Chlorobiales</taxon>
        <taxon>Chlorobiaceae</taxon>
        <taxon>Chlorobium/Pelodictyon group</taxon>
        <taxon>Pelodictyon</taxon>
    </lineage>
</organism>